<proteinExistence type="predicted"/>
<name>A0A100WM02_MYCFO</name>
<evidence type="ECO:0000313" key="3">
    <source>
        <dbReference type="Proteomes" id="UP000069705"/>
    </source>
</evidence>
<feature type="region of interest" description="Disordered" evidence="1">
    <location>
        <begin position="1"/>
        <end position="23"/>
    </location>
</feature>
<comment type="caution">
    <text evidence="2">The sequence shown here is derived from an EMBL/GenBank/DDBJ whole genome shotgun (WGS) entry which is preliminary data.</text>
</comment>
<evidence type="ECO:0000313" key="2">
    <source>
        <dbReference type="EMBL" id="GAT00632.1"/>
    </source>
</evidence>
<feature type="compositionally biased region" description="Basic and acidic residues" evidence="1">
    <location>
        <begin position="1"/>
        <end position="10"/>
    </location>
</feature>
<feature type="region of interest" description="Disordered" evidence="1">
    <location>
        <begin position="46"/>
        <end position="88"/>
    </location>
</feature>
<gene>
    <name evidence="2" type="ORF">RMCFA_0746</name>
</gene>
<evidence type="ECO:0000256" key="1">
    <source>
        <dbReference type="SAM" id="MobiDB-lite"/>
    </source>
</evidence>
<dbReference type="Proteomes" id="UP000069705">
    <property type="component" value="Unassembled WGS sequence"/>
</dbReference>
<reference evidence="2 3" key="1">
    <citation type="journal article" date="2016" name="Genome Announc.">
        <title>Draft Genome Sequences of Five Rapidly Growing Mycobacterium Species, M. thermoresistibile, M. fortuitum subsp. acetamidolyticum, M. canariasense, M. brisbanense, and M. novocastrense.</title>
        <authorList>
            <person name="Katahira K."/>
            <person name="Ogura Y."/>
            <person name="Gotoh Y."/>
            <person name="Hayashi T."/>
        </authorList>
    </citation>
    <scope>NUCLEOTIDE SEQUENCE [LARGE SCALE GENOMIC DNA]</scope>
    <source>
        <strain evidence="2 3">JCM6368</strain>
    </source>
</reference>
<dbReference type="AlphaFoldDB" id="A0A100WM02"/>
<accession>A0A100WM02</accession>
<organism evidence="2 3">
    <name type="scientific">Mycolicibacterium fortuitum subsp. acetamidolyticum</name>
    <dbReference type="NCBI Taxonomy" id="144550"/>
    <lineage>
        <taxon>Bacteria</taxon>
        <taxon>Bacillati</taxon>
        <taxon>Actinomycetota</taxon>
        <taxon>Actinomycetes</taxon>
        <taxon>Mycobacteriales</taxon>
        <taxon>Mycobacteriaceae</taxon>
        <taxon>Mycolicibacterium</taxon>
    </lineage>
</organism>
<sequence>MFEHAPDGGHTDATGCPLHDFERQDPSSAKLEHVLLVYTTLVASGSTFTPRDVGDHEHHEDSGEKRGNGEQQGMVGEVSHAPWTRQPR</sequence>
<dbReference type="EMBL" id="BCSZ01000008">
    <property type="protein sequence ID" value="GAT00632.1"/>
    <property type="molecule type" value="Genomic_DNA"/>
</dbReference>
<feature type="compositionally biased region" description="Basic and acidic residues" evidence="1">
    <location>
        <begin position="52"/>
        <end position="68"/>
    </location>
</feature>
<protein>
    <submittedName>
        <fullName evidence="2">Uncharacterized protein</fullName>
    </submittedName>
</protein>
<reference evidence="3" key="2">
    <citation type="submission" date="2016-02" db="EMBL/GenBank/DDBJ databases">
        <title>Draft genome sequence of five rapidly growing Mycobacterium species.</title>
        <authorList>
            <person name="Katahira K."/>
            <person name="Gotou Y."/>
            <person name="Iida K."/>
            <person name="Ogura Y."/>
            <person name="Hayashi T."/>
        </authorList>
    </citation>
    <scope>NUCLEOTIDE SEQUENCE [LARGE SCALE GENOMIC DNA]</scope>
    <source>
        <strain evidence="3">JCM6368</strain>
    </source>
</reference>